<name>A0A8S9NW98_BRACR</name>
<comment type="caution">
    <text evidence="1">The sequence shown here is derived from an EMBL/GenBank/DDBJ whole genome shotgun (WGS) entry which is preliminary data.</text>
</comment>
<protein>
    <submittedName>
        <fullName evidence="1">Uncharacterized protein</fullName>
    </submittedName>
</protein>
<evidence type="ECO:0000313" key="1">
    <source>
        <dbReference type="EMBL" id="KAF3509248.1"/>
    </source>
</evidence>
<gene>
    <name evidence="1" type="ORF">F2Q69_00007559</name>
</gene>
<organism evidence="1 2">
    <name type="scientific">Brassica cretica</name>
    <name type="common">Mustard</name>
    <dbReference type="NCBI Taxonomy" id="69181"/>
    <lineage>
        <taxon>Eukaryota</taxon>
        <taxon>Viridiplantae</taxon>
        <taxon>Streptophyta</taxon>
        <taxon>Embryophyta</taxon>
        <taxon>Tracheophyta</taxon>
        <taxon>Spermatophyta</taxon>
        <taxon>Magnoliopsida</taxon>
        <taxon>eudicotyledons</taxon>
        <taxon>Gunneridae</taxon>
        <taxon>Pentapetalae</taxon>
        <taxon>rosids</taxon>
        <taxon>malvids</taxon>
        <taxon>Brassicales</taxon>
        <taxon>Brassicaceae</taxon>
        <taxon>Brassiceae</taxon>
        <taxon>Brassica</taxon>
    </lineage>
</organism>
<dbReference type="EMBL" id="QGKX02001521">
    <property type="protein sequence ID" value="KAF3509248.1"/>
    <property type="molecule type" value="Genomic_DNA"/>
</dbReference>
<dbReference type="AlphaFoldDB" id="A0A8S9NW98"/>
<dbReference type="Proteomes" id="UP000712600">
    <property type="component" value="Unassembled WGS sequence"/>
</dbReference>
<sequence>MHGFMSYQHFGKVRSLRNDQAWLELGHYVATEPCACSELGCYVATELCACPELGRYVVTEPCACSVALRSDQAVCVLGRYVATYVATELGLSLVST</sequence>
<reference evidence="1" key="1">
    <citation type="submission" date="2019-12" db="EMBL/GenBank/DDBJ databases">
        <title>Genome sequencing and annotation of Brassica cretica.</title>
        <authorList>
            <person name="Studholme D.J."/>
            <person name="Sarris P."/>
        </authorList>
    </citation>
    <scope>NUCLEOTIDE SEQUENCE</scope>
    <source>
        <strain evidence="1">PFS-109/04</strain>
        <tissue evidence="1">Leaf</tissue>
    </source>
</reference>
<evidence type="ECO:0000313" key="2">
    <source>
        <dbReference type="Proteomes" id="UP000712600"/>
    </source>
</evidence>
<accession>A0A8S9NW98</accession>
<proteinExistence type="predicted"/>